<protein>
    <recommendedName>
        <fullName evidence="5">PDZ domain-containing protein</fullName>
    </recommendedName>
</protein>
<dbReference type="PRINTS" id="PR00834">
    <property type="entry name" value="PROTEASES2C"/>
</dbReference>
<evidence type="ECO:0000313" key="7">
    <source>
        <dbReference type="Proteomes" id="UP000228596"/>
    </source>
</evidence>
<dbReference type="InterPro" id="IPR001478">
    <property type="entry name" value="PDZ"/>
</dbReference>
<feature type="transmembrane region" description="Helical" evidence="4">
    <location>
        <begin position="12"/>
        <end position="35"/>
    </location>
</feature>
<dbReference type="GO" id="GO:0006508">
    <property type="term" value="P:proteolysis"/>
    <property type="evidence" value="ECO:0007669"/>
    <property type="project" value="UniProtKB-KW"/>
</dbReference>
<dbReference type="InterPro" id="IPR043504">
    <property type="entry name" value="Peptidase_S1_PA_chymotrypsin"/>
</dbReference>
<dbReference type="SUPFAM" id="SSF50494">
    <property type="entry name" value="Trypsin-like serine proteases"/>
    <property type="match status" value="1"/>
</dbReference>
<dbReference type="Pfam" id="PF13365">
    <property type="entry name" value="Trypsin_2"/>
    <property type="match status" value="1"/>
</dbReference>
<dbReference type="CDD" id="cd06779">
    <property type="entry name" value="cpPDZ_Deg_HtrA-like"/>
    <property type="match status" value="1"/>
</dbReference>
<comment type="caution">
    <text evidence="6">The sequence shown here is derived from an EMBL/GenBank/DDBJ whole genome shotgun (WGS) entry which is preliminary data.</text>
</comment>
<dbReference type="PANTHER" id="PTHR43343:SF3">
    <property type="entry name" value="PROTEASE DO-LIKE 8, CHLOROPLASTIC"/>
    <property type="match status" value="1"/>
</dbReference>
<dbReference type="Proteomes" id="UP000228596">
    <property type="component" value="Unassembled WGS sequence"/>
</dbReference>
<evidence type="ECO:0000259" key="5">
    <source>
        <dbReference type="PROSITE" id="PS50106"/>
    </source>
</evidence>
<dbReference type="InterPro" id="IPR009003">
    <property type="entry name" value="Peptidase_S1_PA"/>
</dbReference>
<keyword evidence="2" id="KW-0645">Protease</keyword>
<dbReference type="Gene3D" id="2.40.10.10">
    <property type="entry name" value="Trypsin-like serine proteases"/>
    <property type="match status" value="2"/>
</dbReference>
<proteinExistence type="inferred from homology"/>
<dbReference type="Pfam" id="PF13180">
    <property type="entry name" value="PDZ_2"/>
    <property type="match status" value="1"/>
</dbReference>
<comment type="similarity">
    <text evidence="1">Belongs to the peptidase S1C family.</text>
</comment>
<dbReference type="GO" id="GO:0004252">
    <property type="term" value="F:serine-type endopeptidase activity"/>
    <property type="evidence" value="ECO:0007669"/>
    <property type="project" value="InterPro"/>
</dbReference>
<dbReference type="EMBL" id="PEZV01000041">
    <property type="protein sequence ID" value="PIT97040.1"/>
    <property type="molecule type" value="Genomic_DNA"/>
</dbReference>
<evidence type="ECO:0000256" key="3">
    <source>
        <dbReference type="ARBA" id="ARBA00022801"/>
    </source>
</evidence>
<evidence type="ECO:0000313" key="6">
    <source>
        <dbReference type="EMBL" id="PIT97040.1"/>
    </source>
</evidence>
<dbReference type="AlphaFoldDB" id="A0A2M6WW75"/>
<evidence type="ECO:0000256" key="2">
    <source>
        <dbReference type="ARBA" id="ARBA00022670"/>
    </source>
</evidence>
<accession>A0A2M6WW75</accession>
<keyword evidence="4" id="KW-0812">Transmembrane</keyword>
<keyword evidence="4" id="KW-0472">Membrane</keyword>
<dbReference type="SMART" id="SM00228">
    <property type="entry name" value="PDZ"/>
    <property type="match status" value="1"/>
</dbReference>
<dbReference type="PANTHER" id="PTHR43343">
    <property type="entry name" value="PEPTIDASE S12"/>
    <property type="match status" value="1"/>
</dbReference>
<feature type="domain" description="PDZ" evidence="5">
    <location>
        <begin position="305"/>
        <end position="383"/>
    </location>
</feature>
<evidence type="ECO:0000256" key="4">
    <source>
        <dbReference type="SAM" id="Phobius"/>
    </source>
</evidence>
<dbReference type="InterPro" id="IPR036034">
    <property type="entry name" value="PDZ_sf"/>
</dbReference>
<dbReference type="Gene3D" id="2.30.42.10">
    <property type="match status" value="1"/>
</dbReference>
<keyword evidence="3" id="KW-0378">Hydrolase</keyword>
<reference evidence="7" key="1">
    <citation type="submission" date="2017-09" db="EMBL/GenBank/DDBJ databases">
        <title>Depth-based differentiation of microbial function through sediment-hosted aquifers and enrichment of novel symbionts in the deep terrestrial subsurface.</title>
        <authorList>
            <person name="Probst A.J."/>
            <person name="Ladd B."/>
            <person name="Jarett J.K."/>
            <person name="Geller-Mcgrath D.E."/>
            <person name="Sieber C.M.K."/>
            <person name="Emerson J.B."/>
            <person name="Anantharaman K."/>
            <person name="Thomas B.C."/>
            <person name="Malmstrom R."/>
            <person name="Stieglmeier M."/>
            <person name="Klingl A."/>
            <person name="Woyke T."/>
            <person name="Ryan C.M."/>
            <person name="Banfield J.F."/>
        </authorList>
    </citation>
    <scope>NUCLEOTIDE SEQUENCE [LARGE SCALE GENOMIC DNA]</scope>
</reference>
<organism evidence="6 7">
    <name type="scientific">Candidatus Berkelbacteria bacterium CG10_big_fil_rev_8_21_14_0_10_41_12</name>
    <dbReference type="NCBI Taxonomy" id="1974513"/>
    <lineage>
        <taxon>Bacteria</taxon>
        <taxon>Candidatus Berkelbacteria</taxon>
    </lineage>
</organism>
<evidence type="ECO:0000256" key="1">
    <source>
        <dbReference type="ARBA" id="ARBA00010541"/>
    </source>
</evidence>
<keyword evidence="4" id="KW-1133">Transmembrane helix</keyword>
<dbReference type="PROSITE" id="PS50106">
    <property type="entry name" value="PDZ"/>
    <property type="match status" value="1"/>
</dbReference>
<dbReference type="SUPFAM" id="SSF50156">
    <property type="entry name" value="PDZ domain-like"/>
    <property type="match status" value="1"/>
</dbReference>
<dbReference type="InterPro" id="IPR051201">
    <property type="entry name" value="Chloro_Bact_Ser_Proteases"/>
</dbReference>
<dbReference type="InterPro" id="IPR001940">
    <property type="entry name" value="Peptidase_S1C"/>
</dbReference>
<sequence>MDDIKENKRTLITFIVVLSLVCGVVGGVLGVTLTINSSSLQKMLGIENSNGLPTVTKEEKISVKEDSAVVDVVNKVSPVVVSIVFTKDVQTIDPFSMYFGGDGSTTQQQGSGSGFILTLDGLVVTNKHVADVEGAKYTVITNDGKTYDAKVLAQDPIMDMAVLKIDANGLPVVDFGDSDELEVGQRVIAIGNALGEFQNTVTVGVLSAKERSVVAGDATGQGSESLDGLLQTDAAINEGNSGGPMLNLKGQVIGINTATVSKGQAEGIGFAIPINSVLSVLESVKKTGKLVRPYLGVKYALVDKRIAGMKNLKEETGAILVSGDTDNAPAVIPGSPADKAGLKEGDVVLKVGNDTIDQQHSLVRILTKYSPGDKVTLKVSRDGKDMNVDVTLGEISS</sequence>
<name>A0A2M6WW75_9BACT</name>
<gene>
    <name evidence="6" type="ORF">COT77_03605</name>
</gene>